<accession>A0A834NNX9</accession>
<dbReference type="Proteomes" id="UP000617340">
    <property type="component" value="Unassembled WGS sequence"/>
</dbReference>
<sequence>MTRRLQAHDCSADCSVARAHVTCVGVAGHWWGKCQGDWVWFLPIPPRFRYRLEETFTASNMAYKLDTVFDGGCLQPP</sequence>
<proteinExistence type="predicted"/>
<reference evidence="1" key="1">
    <citation type="journal article" date="2020" name="G3 (Bethesda)">
        <title>High-Quality Assemblies for Three Invasive Social Wasps from the &lt;i&gt;Vespula&lt;/i&gt; Genus.</title>
        <authorList>
            <person name="Harrop T.W.R."/>
            <person name="Guhlin J."/>
            <person name="McLaughlin G.M."/>
            <person name="Permina E."/>
            <person name="Stockwell P."/>
            <person name="Gilligan J."/>
            <person name="Le Lec M.F."/>
            <person name="Gruber M.A.M."/>
            <person name="Quinn O."/>
            <person name="Lovegrove M."/>
            <person name="Duncan E.J."/>
            <person name="Remnant E.J."/>
            <person name="Van Eeckhoven J."/>
            <person name="Graham B."/>
            <person name="Knapp R.A."/>
            <person name="Langford K.W."/>
            <person name="Kronenberg Z."/>
            <person name="Press M.O."/>
            <person name="Eacker S.M."/>
            <person name="Wilson-Rankin E.E."/>
            <person name="Purcell J."/>
            <person name="Lester P.J."/>
            <person name="Dearden P.K."/>
        </authorList>
    </citation>
    <scope>NUCLEOTIDE SEQUENCE</scope>
    <source>
        <strain evidence="1">Linc-1</strain>
    </source>
</reference>
<name>A0A834NNX9_VESGE</name>
<gene>
    <name evidence="1" type="ORF">HZH68_003365</name>
</gene>
<keyword evidence="2" id="KW-1185">Reference proteome</keyword>
<dbReference type="AlphaFoldDB" id="A0A834NNX9"/>
<organism evidence="1 2">
    <name type="scientific">Vespula germanica</name>
    <name type="common">German yellow jacket</name>
    <name type="synonym">Paravespula germanica</name>
    <dbReference type="NCBI Taxonomy" id="30212"/>
    <lineage>
        <taxon>Eukaryota</taxon>
        <taxon>Metazoa</taxon>
        <taxon>Ecdysozoa</taxon>
        <taxon>Arthropoda</taxon>
        <taxon>Hexapoda</taxon>
        <taxon>Insecta</taxon>
        <taxon>Pterygota</taxon>
        <taxon>Neoptera</taxon>
        <taxon>Endopterygota</taxon>
        <taxon>Hymenoptera</taxon>
        <taxon>Apocrita</taxon>
        <taxon>Aculeata</taxon>
        <taxon>Vespoidea</taxon>
        <taxon>Vespidae</taxon>
        <taxon>Vespinae</taxon>
        <taxon>Vespula</taxon>
    </lineage>
</organism>
<evidence type="ECO:0000313" key="2">
    <source>
        <dbReference type="Proteomes" id="UP000617340"/>
    </source>
</evidence>
<protein>
    <submittedName>
        <fullName evidence="1">Uncharacterized protein</fullName>
    </submittedName>
</protein>
<dbReference type="EMBL" id="JACSDZ010000002">
    <property type="protein sequence ID" value="KAF7414876.1"/>
    <property type="molecule type" value="Genomic_DNA"/>
</dbReference>
<comment type="caution">
    <text evidence="1">The sequence shown here is derived from an EMBL/GenBank/DDBJ whole genome shotgun (WGS) entry which is preliminary data.</text>
</comment>
<evidence type="ECO:0000313" key="1">
    <source>
        <dbReference type="EMBL" id="KAF7414876.1"/>
    </source>
</evidence>